<dbReference type="EMBL" id="JACTNG010000023">
    <property type="protein sequence ID" value="MBO1081841.1"/>
    <property type="molecule type" value="Genomic_DNA"/>
</dbReference>
<keyword evidence="1" id="KW-0732">Signal</keyword>
<comment type="caution">
    <text evidence="2">The sequence shown here is derived from an EMBL/GenBank/DDBJ whole genome shotgun (WGS) entry which is preliminary data.</text>
</comment>
<dbReference type="RefSeq" id="WP_207420028.1">
    <property type="nucleotide sequence ID" value="NZ_CP061184.1"/>
</dbReference>
<keyword evidence="3" id="KW-1185">Reference proteome</keyword>
<proteinExistence type="predicted"/>
<evidence type="ECO:0000313" key="2">
    <source>
        <dbReference type="EMBL" id="MBO1081841.1"/>
    </source>
</evidence>
<gene>
    <name evidence="2" type="ORF">IAI61_22700</name>
</gene>
<protein>
    <recommendedName>
        <fullName evidence="4">Twin-arginine translocation pathway signal</fullName>
    </recommendedName>
</protein>
<feature type="chain" id="PRO_5047290230" description="Twin-arginine translocation pathway signal" evidence="1">
    <location>
        <begin position="25"/>
        <end position="132"/>
    </location>
</feature>
<organism evidence="2 3">
    <name type="scientific">Roseomonas haemaphysalidis</name>
    <dbReference type="NCBI Taxonomy" id="2768162"/>
    <lineage>
        <taxon>Bacteria</taxon>
        <taxon>Pseudomonadati</taxon>
        <taxon>Pseudomonadota</taxon>
        <taxon>Alphaproteobacteria</taxon>
        <taxon>Acetobacterales</taxon>
        <taxon>Roseomonadaceae</taxon>
        <taxon>Roseomonas</taxon>
    </lineage>
</organism>
<evidence type="ECO:0000256" key="1">
    <source>
        <dbReference type="SAM" id="SignalP"/>
    </source>
</evidence>
<accession>A0ABS3KWJ3</accession>
<evidence type="ECO:0000313" key="3">
    <source>
        <dbReference type="Proteomes" id="UP001518989"/>
    </source>
</evidence>
<evidence type="ECO:0008006" key="4">
    <source>
        <dbReference type="Google" id="ProtNLM"/>
    </source>
</evidence>
<dbReference type="Proteomes" id="UP001518989">
    <property type="component" value="Unassembled WGS sequence"/>
</dbReference>
<sequence>MASMSRRIALTAPALITLPTLTFASPRHDGEGPDAELIQLCAAYTKAIDKYNADGGHLDCEVDPLWHAVELLEAQLAGLAATTSAGLIAKASVARRLARKPDGSENYCTSMTGDWPEQVILDLLAMAKRGQA</sequence>
<feature type="signal peptide" evidence="1">
    <location>
        <begin position="1"/>
        <end position="24"/>
    </location>
</feature>
<name>A0ABS3KWJ3_9PROT</name>
<reference evidence="2 3" key="1">
    <citation type="submission" date="2020-09" db="EMBL/GenBank/DDBJ databases">
        <title>Roseomonas.</title>
        <authorList>
            <person name="Zhu W."/>
        </authorList>
    </citation>
    <scope>NUCLEOTIDE SEQUENCE [LARGE SCALE GENOMIC DNA]</scope>
    <source>
        <strain evidence="2 3">573</strain>
    </source>
</reference>